<dbReference type="AlphaFoldDB" id="A0AA35UXG0"/>
<keyword evidence="2" id="KW-0175">Coiled coil</keyword>
<name>A0AA35UXG0_9PROT</name>
<dbReference type="Gene3D" id="1.20.1600.10">
    <property type="entry name" value="Outer membrane efflux proteins (OEP)"/>
    <property type="match status" value="1"/>
</dbReference>
<dbReference type="EMBL" id="CATKSH010000015">
    <property type="protein sequence ID" value="CAI9121413.1"/>
    <property type="molecule type" value="Genomic_DNA"/>
</dbReference>
<evidence type="ECO:0000256" key="1">
    <source>
        <dbReference type="ARBA" id="ARBA00007613"/>
    </source>
</evidence>
<evidence type="ECO:0000256" key="2">
    <source>
        <dbReference type="SAM" id="Coils"/>
    </source>
</evidence>
<dbReference type="Proteomes" id="UP001176960">
    <property type="component" value="Unassembled WGS sequence"/>
</dbReference>
<dbReference type="InterPro" id="IPR003423">
    <property type="entry name" value="OMP_efflux"/>
</dbReference>
<organism evidence="3 4">
    <name type="scientific">Brytella acorum</name>
    <dbReference type="NCBI Taxonomy" id="2959299"/>
    <lineage>
        <taxon>Bacteria</taxon>
        <taxon>Pseudomonadati</taxon>
        <taxon>Pseudomonadota</taxon>
        <taxon>Alphaproteobacteria</taxon>
        <taxon>Acetobacterales</taxon>
        <taxon>Acetobacteraceae</taxon>
        <taxon>Brytella</taxon>
    </lineage>
</organism>
<feature type="coiled-coil region" evidence="2">
    <location>
        <begin position="169"/>
        <end position="203"/>
    </location>
</feature>
<dbReference type="PANTHER" id="PTHR30203">
    <property type="entry name" value="OUTER MEMBRANE CATION EFFLUX PROTEIN"/>
    <property type="match status" value="1"/>
</dbReference>
<dbReference type="SUPFAM" id="SSF56954">
    <property type="entry name" value="Outer membrane efflux proteins (OEP)"/>
    <property type="match status" value="1"/>
</dbReference>
<gene>
    <name evidence="3" type="ORF">LMG32879_002260</name>
</gene>
<dbReference type="PANTHER" id="PTHR30203:SF24">
    <property type="entry name" value="BLR4935 PROTEIN"/>
    <property type="match status" value="1"/>
</dbReference>
<comment type="caution">
    <text evidence="3">The sequence shown here is derived from an EMBL/GenBank/DDBJ whole genome shotgun (WGS) entry which is preliminary data.</text>
</comment>
<protein>
    <submittedName>
        <fullName evidence="3">TolC family protein</fullName>
    </submittedName>
</protein>
<evidence type="ECO:0000313" key="3">
    <source>
        <dbReference type="EMBL" id="CAI9121413.1"/>
    </source>
</evidence>
<dbReference type="RefSeq" id="WP_289842738.1">
    <property type="nucleotide sequence ID" value="NZ_CATKSH010000015.1"/>
</dbReference>
<keyword evidence="4" id="KW-1185">Reference proteome</keyword>
<comment type="similarity">
    <text evidence="1">Belongs to the outer membrane factor (OMF) (TC 1.B.17) family.</text>
</comment>
<sequence>MTSVAVALSLICVRPAGAETLHDAIISAWARDPVGRAANVDAMAAHRTADASESWFPGGPVINGEYLDDHFIGSNVGYTTYQGSIGVPLWLPGQGTATVKNALADEAAARANGKVARLAMAVRLLDLTSAATLLTREAQNMRQTSAVLAQALQATSRALAQGEIPATDNEALLGEKEDLDGRIAETEQKIETTRAELETLTGHDTIPDLMNLDGHLLVGQGLSLDPKNDPRIEMANATVQAAHASYNVAAHSFMPAPEVGIMVLKQGQYGSPWDTQVGVQFSTTLPSEARNTPMMMKETKAIGAAERDAELTRRKVTVEYRQTRAQLASALEILRHADRTQKALQDRAGQMDKAWRVGETSAIEYLRARQAALAAQQRATQADVIWHAAMVRMVLMAGRTP</sequence>
<accession>A0AA35UXG0</accession>
<proteinExistence type="inferred from homology"/>
<reference evidence="3" key="1">
    <citation type="submission" date="2023-03" db="EMBL/GenBank/DDBJ databases">
        <authorList>
            <person name="Cleenwerck I."/>
        </authorList>
    </citation>
    <scope>NUCLEOTIDE SEQUENCE</scope>
    <source>
        <strain evidence="3">LMG 32879</strain>
    </source>
</reference>
<dbReference type="InterPro" id="IPR010131">
    <property type="entry name" value="MdtP/NodT-like"/>
</dbReference>
<dbReference type="Pfam" id="PF02321">
    <property type="entry name" value="OEP"/>
    <property type="match status" value="1"/>
</dbReference>
<dbReference type="GO" id="GO:0015562">
    <property type="term" value="F:efflux transmembrane transporter activity"/>
    <property type="evidence" value="ECO:0007669"/>
    <property type="project" value="InterPro"/>
</dbReference>
<evidence type="ECO:0000313" key="4">
    <source>
        <dbReference type="Proteomes" id="UP001176960"/>
    </source>
</evidence>